<name>A0A7W4IL97_9PROT</name>
<sequence length="97" mass="10786">MNADFSMMAARSGTTNAPEPRARRQPGDPIASFEAPFAYRVTASPPPETIPTISGFLQEMLRDLRTEMRQWILDDSAEPSQKVAMDQTDDGKSVRDL</sequence>
<organism evidence="2 5">
    <name type="scientific">Gluconacetobacter dulcium</name>
    <dbReference type="NCBI Taxonomy" id="2729096"/>
    <lineage>
        <taxon>Bacteria</taxon>
        <taxon>Pseudomonadati</taxon>
        <taxon>Pseudomonadota</taxon>
        <taxon>Alphaproteobacteria</taxon>
        <taxon>Acetobacterales</taxon>
        <taxon>Acetobacteraceae</taxon>
        <taxon>Gluconacetobacter</taxon>
    </lineage>
</organism>
<dbReference type="AlphaFoldDB" id="A0A7W4IL97"/>
<dbReference type="Proteomes" id="UP000540490">
    <property type="component" value="Unassembled WGS sequence"/>
</dbReference>
<evidence type="ECO:0000256" key="1">
    <source>
        <dbReference type="SAM" id="MobiDB-lite"/>
    </source>
</evidence>
<proteinExistence type="predicted"/>
<dbReference type="Proteomes" id="UP000561077">
    <property type="component" value="Unassembled WGS sequence"/>
</dbReference>
<comment type="caution">
    <text evidence="2">The sequence shown here is derived from an EMBL/GenBank/DDBJ whole genome shotgun (WGS) entry which is preliminary data.</text>
</comment>
<gene>
    <name evidence="3" type="ORF">HLH25_09150</name>
    <name evidence="2" type="ORF">HLH26_08970</name>
</gene>
<evidence type="ECO:0000313" key="5">
    <source>
        <dbReference type="Proteomes" id="UP000561077"/>
    </source>
</evidence>
<feature type="region of interest" description="Disordered" evidence="1">
    <location>
        <begin position="73"/>
        <end position="97"/>
    </location>
</feature>
<keyword evidence="4" id="KW-1185">Reference proteome</keyword>
<accession>A0A7W4IL97</accession>
<dbReference type="RefSeq" id="WP_182973775.1">
    <property type="nucleotide sequence ID" value="NZ_JABEQN010000009.1"/>
</dbReference>
<feature type="region of interest" description="Disordered" evidence="1">
    <location>
        <begin position="1"/>
        <end position="30"/>
    </location>
</feature>
<dbReference type="EMBL" id="JABEQO010000009">
    <property type="protein sequence ID" value="MBB2164672.1"/>
    <property type="molecule type" value="Genomic_DNA"/>
</dbReference>
<reference evidence="4 5" key="1">
    <citation type="submission" date="2020-04" db="EMBL/GenBank/DDBJ databases">
        <title>Description of novel Gluconacetobacter.</title>
        <authorList>
            <person name="Sombolestani A."/>
        </authorList>
    </citation>
    <scope>NUCLEOTIDE SEQUENCE [LARGE SCALE GENOMIC DNA]</scope>
    <source>
        <strain evidence="3 4">LMG 1728</strain>
        <strain evidence="2 5">LMG 1731</strain>
    </source>
</reference>
<evidence type="ECO:0000313" key="4">
    <source>
        <dbReference type="Proteomes" id="UP000540490"/>
    </source>
</evidence>
<protein>
    <submittedName>
        <fullName evidence="2">Uncharacterized protein</fullName>
    </submittedName>
</protein>
<evidence type="ECO:0000313" key="3">
    <source>
        <dbReference type="EMBL" id="MBB2193808.1"/>
    </source>
</evidence>
<dbReference type="EMBL" id="JABEQN010000009">
    <property type="protein sequence ID" value="MBB2193808.1"/>
    <property type="molecule type" value="Genomic_DNA"/>
</dbReference>
<evidence type="ECO:0000313" key="2">
    <source>
        <dbReference type="EMBL" id="MBB2164672.1"/>
    </source>
</evidence>